<comment type="caution">
    <text evidence="1">The sequence shown here is derived from an EMBL/GenBank/DDBJ whole genome shotgun (WGS) entry which is preliminary data.</text>
</comment>
<keyword evidence="2" id="KW-1185">Reference proteome</keyword>
<proteinExistence type="predicted"/>
<accession>A0A6V6YZA3</accession>
<protein>
    <recommendedName>
        <fullName evidence="3">Transposase zinc-ribbon domain-containing protein</fullName>
    </recommendedName>
</protein>
<evidence type="ECO:0000313" key="1">
    <source>
        <dbReference type="EMBL" id="CAD0004821.1"/>
    </source>
</evidence>
<name>A0A6V6YZA3_9FLAO</name>
<dbReference type="AlphaFoldDB" id="A0A6V6YZA3"/>
<evidence type="ECO:0000313" key="2">
    <source>
        <dbReference type="Proteomes" id="UP000556700"/>
    </source>
</evidence>
<reference evidence="1 2" key="1">
    <citation type="submission" date="2020-06" db="EMBL/GenBank/DDBJ databases">
        <authorList>
            <person name="Criscuolo A."/>
        </authorList>
    </citation>
    <scope>NUCLEOTIDE SEQUENCE [LARGE SCALE GENOMIC DNA]</scope>
    <source>
        <strain evidence="2">CIP 110025</strain>
    </source>
</reference>
<gene>
    <name evidence="1" type="ORF">FLACHUCJ7_02039</name>
</gene>
<organism evidence="1 2">
    <name type="scientific">Flavobacterium chungangense</name>
    <dbReference type="NCBI Taxonomy" id="554283"/>
    <lineage>
        <taxon>Bacteria</taxon>
        <taxon>Pseudomonadati</taxon>
        <taxon>Bacteroidota</taxon>
        <taxon>Flavobacteriia</taxon>
        <taxon>Flavobacteriales</taxon>
        <taxon>Flavobacteriaceae</taxon>
        <taxon>Flavobacterium</taxon>
    </lineage>
</organism>
<evidence type="ECO:0008006" key="3">
    <source>
        <dbReference type="Google" id="ProtNLM"/>
    </source>
</evidence>
<sequence>MEEFKGQKILNLTTKFQMIDLSKIKWYDGFKCSKCGSEKGCEKSYHNYHCYGCNQVESSTSNTLFHKVKFGLQKVFLIVF</sequence>
<dbReference type="Proteomes" id="UP000556700">
    <property type="component" value="Unassembled WGS sequence"/>
</dbReference>
<dbReference type="EMBL" id="CAIJDO010000138">
    <property type="protein sequence ID" value="CAD0004821.1"/>
    <property type="molecule type" value="Genomic_DNA"/>
</dbReference>